<dbReference type="SUPFAM" id="SSF56784">
    <property type="entry name" value="HAD-like"/>
    <property type="match status" value="1"/>
</dbReference>
<dbReference type="Gene3D" id="3.40.50.1000">
    <property type="entry name" value="HAD superfamily/HAD-like"/>
    <property type="match status" value="1"/>
</dbReference>
<dbReference type="Gene3D" id="3.40.50.10190">
    <property type="entry name" value="BRCT domain"/>
    <property type="match status" value="1"/>
</dbReference>
<feature type="compositionally biased region" description="Acidic residues" evidence="8">
    <location>
        <begin position="860"/>
        <end position="871"/>
    </location>
</feature>
<evidence type="ECO:0000259" key="10">
    <source>
        <dbReference type="PROSITE" id="PS50969"/>
    </source>
</evidence>
<keyword evidence="3 6" id="KW-0539">Nucleus</keyword>
<feature type="compositionally biased region" description="Basic and acidic residues" evidence="8">
    <location>
        <begin position="785"/>
        <end position="794"/>
    </location>
</feature>
<dbReference type="InterPro" id="IPR036412">
    <property type="entry name" value="HAD-like_sf"/>
</dbReference>
<dbReference type="InterPro" id="IPR039189">
    <property type="entry name" value="Fcp1"/>
</dbReference>
<evidence type="ECO:0000256" key="7">
    <source>
        <dbReference type="SAM" id="Coils"/>
    </source>
</evidence>
<evidence type="ECO:0000256" key="1">
    <source>
        <dbReference type="ARBA" id="ARBA00004123"/>
    </source>
</evidence>
<dbReference type="Pfam" id="PF00533">
    <property type="entry name" value="BRCT"/>
    <property type="match status" value="1"/>
</dbReference>
<keyword evidence="2 6" id="KW-0378">Hydrolase</keyword>
<protein>
    <recommendedName>
        <fullName evidence="6">RNA polymerase II subunit A C-terminal domain phosphatase</fullName>
        <ecNumber evidence="6">3.1.3.16</ecNumber>
    </recommendedName>
</protein>
<feature type="domain" description="BRCT" evidence="9">
    <location>
        <begin position="467"/>
        <end position="572"/>
    </location>
</feature>
<reference evidence="11" key="1">
    <citation type="submission" date="2022-07" db="EMBL/GenBank/DDBJ databases">
        <title>Phylogenomic reconstructions and comparative analyses of Kickxellomycotina fungi.</title>
        <authorList>
            <person name="Reynolds N.K."/>
            <person name="Stajich J.E."/>
            <person name="Barry K."/>
            <person name="Grigoriev I.V."/>
            <person name="Crous P."/>
            <person name="Smith M.E."/>
        </authorList>
    </citation>
    <scope>NUCLEOTIDE SEQUENCE</scope>
    <source>
        <strain evidence="11">NBRC 32514</strain>
    </source>
</reference>
<dbReference type="InterPro" id="IPR004274">
    <property type="entry name" value="FCP1_dom"/>
</dbReference>
<dbReference type="Pfam" id="PF03031">
    <property type="entry name" value="NIF"/>
    <property type="match status" value="1"/>
</dbReference>
<dbReference type="CDD" id="cd17729">
    <property type="entry name" value="BRCT_CTDP1"/>
    <property type="match status" value="1"/>
</dbReference>
<organism evidence="11 12">
    <name type="scientific">Coemansia erecta</name>
    <dbReference type="NCBI Taxonomy" id="147472"/>
    <lineage>
        <taxon>Eukaryota</taxon>
        <taxon>Fungi</taxon>
        <taxon>Fungi incertae sedis</taxon>
        <taxon>Zoopagomycota</taxon>
        <taxon>Kickxellomycotina</taxon>
        <taxon>Kickxellomycetes</taxon>
        <taxon>Kickxellales</taxon>
        <taxon>Kickxellaceae</taxon>
        <taxon>Coemansia</taxon>
    </lineage>
</organism>
<evidence type="ECO:0000256" key="5">
    <source>
        <dbReference type="ARBA" id="ARBA00048336"/>
    </source>
</evidence>
<feature type="compositionally biased region" description="Basic and acidic residues" evidence="8">
    <location>
        <begin position="370"/>
        <end position="384"/>
    </location>
</feature>
<dbReference type="NCBIfam" id="TIGR02250">
    <property type="entry name" value="FCP1_euk"/>
    <property type="match status" value="1"/>
</dbReference>
<feature type="compositionally biased region" description="Acidic residues" evidence="8">
    <location>
        <begin position="884"/>
        <end position="899"/>
    </location>
</feature>
<dbReference type="InterPro" id="IPR036420">
    <property type="entry name" value="BRCT_dom_sf"/>
</dbReference>
<dbReference type="GO" id="GO:0005634">
    <property type="term" value="C:nucleus"/>
    <property type="evidence" value="ECO:0007669"/>
    <property type="project" value="UniProtKB-SubCell"/>
</dbReference>
<comment type="subcellular location">
    <subcellularLocation>
        <location evidence="1 6">Nucleus</location>
    </subcellularLocation>
</comment>
<feature type="compositionally biased region" description="Basic and acidic residues" evidence="8">
    <location>
        <begin position="674"/>
        <end position="687"/>
    </location>
</feature>
<proteinExistence type="predicted"/>
<dbReference type="EC" id="3.1.3.16" evidence="6"/>
<sequence>METPNWIQIPRRHSPAEVVEIKVHVDDTVHKQSPLLIYEYKEKYVPSAEEDEEDLELVRALHKKVDSEGYIKKREYLRSPFDGRVTDIQCRIGDMAKTGVALLQITVPCSHDAVFNGLCGMCGKDVSGIDVSGMPDSRANIDMFHDANGLKVSLEMATNLDADTRNSLWNQKKLSLIIDLDQTIIHADATTDPGFESRLIEAYKGPQDDNSAPADSGDASEATQQPGLPSDIGKFYLPDSPHQYFVKMRPGLREFFERMSKLYEMHIYTMGTRPYANAVARLIDPESNLFNGRILSRDESGSMTEKSLKRLFPVDTSMVVILDDRADVWKWSPNLIRVCAYEFFRGVGDINAGLLPPKEQINESPSADESTEKVEQKQEEEKVPDSTGNHPADPNDSIIQEAAEASSAAVDTAVSTPSEKPRRLVDNDRELFTLQNVLSDLHKSYYAALGDSHEPPLPDVARLLSNVKHRVLDGVTIVFTAVFPINHNTPPHRSDLWLWATSFGARCELELSPRTTHVVAGKPGTEKVHLARRMYSKSRDDDTKCPPIVVKTNWLFHSFFRWERADENDYLWYDEDTETVKRFRELQLRDPRKRRSDSDAGSRDNGRKQPRLETAALQRLRREADKSRNGGDYDSANTTDIEAELERQEAGLQEHEAEVNTFVQNLDWDDLERELMGDSDSDGHSSDSRPQTPEASGSADAHRSHNGSSANLRRAAMKHAAGRRAKSVRADRDDAITDSSDVYGESGSSNSDEGDDAHDGDEHHHEGHRVKRRKTAVGKNAAQASDKRLSRLADYDGSVDISTNTDDSEEDDDAESAGANGDGGVRARISKKLGVNLPIESMIDGDKKGSRRRERHASDNPDEYESDQEEIDAPLFVGIKDEMGLFEDEHGDDESDFENVDGGYNSDGEDDASDDENFDDLINELEEEISSP</sequence>
<feature type="region of interest" description="Disordered" evidence="8">
    <location>
        <begin position="356"/>
        <end position="396"/>
    </location>
</feature>
<feature type="compositionally biased region" description="Acidic residues" evidence="8">
    <location>
        <begin position="806"/>
        <end position="815"/>
    </location>
</feature>
<dbReference type="PANTHER" id="PTHR23081">
    <property type="entry name" value="RNA POLYMERASE II CTD PHOSPHATASE"/>
    <property type="match status" value="1"/>
</dbReference>
<feature type="compositionally biased region" description="Basic and acidic residues" evidence="8">
    <location>
        <begin position="589"/>
        <end position="611"/>
    </location>
</feature>
<feature type="compositionally biased region" description="Acidic residues" evidence="8">
    <location>
        <begin position="907"/>
        <end position="932"/>
    </location>
</feature>
<dbReference type="PROSITE" id="PS50172">
    <property type="entry name" value="BRCT"/>
    <property type="match status" value="1"/>
</dbReference>
<accession>A0A9W7XRJ1</accession>
<evidence type="ECO:0000256" key="3">
    <source>
        <dbReference type="ARBA" id="ARBA00023242"/>
    </source>
</evidence>
<dbReference type="SMART" id="SM00577">
    <property type="entry name" value="CPDc"/>
    <property type="match status" value="1"/>
</dbReference>
<feature type="region of interest" description="Disordered" evidence="8">
    <location>
        <begin position="589"/>
        <end position="613"/>
    </location>
</feature>
<feature type="region of interest" description="Disordered" evidence="8">
    <location>
        <begin position="883"/>
        <end position="932"/>
    </location>
</feature>
<comment type="catalytic activity">
    <reaction evidence="5 6">
        <text>O-phospho-L-threonyl-[protein] + H2O = L-threonyl-[protein] + phosphate</text>
        <dbReference type="Rhea" id="RHEA:47004"/>
        <dbReference type="Rhea" id="RHEA-COMP:11060"/>
        <dbReference type="Rhea" id="RHEA-COMP:11605"/>
        <dbReference type="ChEBI" id="CHEBI:15377"/>
        <dbReference type="ChEBI" id="CHEBI:30013"/>
        <dbReference type="ChEBI" id="CHEBI:43474"/>
        <dbReference type="ChEBI" id="CHEBI:61977"/>
        <dbReference type="EC" id="3.1.3.16"/>
    </reaction>
</comment>
<evidence type="ECO:0000259" key="9">
    <source>
        <dbReference type="PROSITE" id="PS50172"/>
    </source>
</evidence>
<dbReference type="EMBL" id="JANBOJ010000423">
    <property type="protein sequence ID" value="KAJ1719339.1"/>
    <property type="molecule type" value="Genomic_DNA"/>
</dbReference>
<feature type="compositionally biased region" description="Basic residues" evidence="8">
    <location>
        <begin position="715"/>
        <end position="727"/>
    </location>
</feature>
<evidence type="ECO:0000256" key="4">
    <source>
        <dbReference type="ARBA" id="ARBA00047761"/>
    </source>
</evidence>
<dbReference type="SUPFAM" id="SSF52113">
    <property type="entry name" value="BRCT domain"/>
    <property type="match status" value="1"/>
</dbReference>
<feature type="region of interest" description="Disordered" evidence="8">
    <location>
        <begin position="674"/>
        <end position="871"/>
    </location>
</feature>
<keyword evidence="12" id="KW-1185">Reference proteome</keyword>
<feature type="region of interest" description="Disordered" evidence="8">
    <location>
        <begin position="403"/>
        <end position="422"/>
    </location>
</feature>
<dbReference type="PANTHER" id="PTHR23081:SF36">
    <property type="entry name" value="RNA POLYMERASE II SUBUNIT A C-TERMINAL DOMAIN PHOSPHATASE"/>
    <property type="match status" value="1"/>
</dbReference>
<comment type="function">
    <text evidence="6">This promotes the activity of RNA polymerase II.</text>
</comment>
<comment type="caution">
    <text evidence="11">The sequence shown here is derived from an EMBL/GenBank/DDBJ whole genome shotgun (WGS) entry which is preliminary data.</text>
</comment>
<feature type="domain" description="FCP1 homology" evidence="10">
    <location>
        <begin position="169"/>
        <end position="361"/>
    </location>
</feature>
<feature type="region of interest" description="Disordered" evidence="8">
    <location>
        <begin position="205"/>
        <end position="232"/>
    </location>
</feature>
<dbReference type="InterPro" id="IPR001357">
    <property type="entry name" value="BRCT_dom"/>
</dbReference>
<dbReference type="AlphaFoldDB" id="A0A9W7XRJ1"/>
<dbReference type="InterPro" id="IPR023214">
    <property type="entry name" value="HAD_sf"/>
</dbReference>
<dbReference type="Proteomes" id="UP001149813">
    <property type="component" value="Unassembled WGS sequence"/>
</dbReference>
<keyword evidence="7" id="KW-0175">Coiled coil</keyword>
<evidence type="ECO:0000256" key="8">
    <source>
        <dbReference type="SAM" id="MobiDB-lite"/>
    </source>
</evidence>
<evidence type="ECO:0000313" key="11">
    <source>
        <dbReference type="EMBL" id="KAJ1719339.1"/>
    </source>
</evidence>
<comment type="catalytic activity">
    <reaction evidence="4 6">
        <text>O-phospho-L-seryl-[protein] + H2O = L-seryl-[protein] + phosphate</text>
        <dbReference type="Rhea" id="RHEA:20629"/>
        <dbReference type="Rhea" id="RHEA-COMP:9863"/>
        <dbReference type="Rhea" id="RHEA-COMP:11604"/>
        <dbReference type="ChEBI" id="CHEBI:15377"/>
        <dbReference type="ChEBI" id="CHEBI:29999"/>
        <dbReference type="ChEBI" id="CHEBI:43474"/>
        <dbReference type="ChEBI" id="CHEBI:83421"/>
        <dbReference type="EC" id="3.1.3.16"/>
    </reaction>
</comment>
<evidence type="ECO:0000256" key="6">
    <source>
        <dbReference type="RuleBase" id="RU366066"/>
    </source>
</evidence>
<feature type="compositionally biased region" description="Basic residues" evidence="8">
    <location>
        <begin position="766"/>
        <end position="776"/>
    </location>
</feature>
<feature type="coiled-coil region" evidence="7">
    <location>
        <begin position="638"/>
        <end position="665"/>
    </location>
</feature>
<feature type="compositionally biased region" description="Low complexity" evidence="8">
    <location>
        <begin position="403"/>
        <end position="416"/>
    </location>
</feature>
<dbReference type="PROSITE" id="PS50969">
    <property type="entry name" value="FCP1"/>
    <property type="match status" value="1"/>
</dbReference>
<dbReference type="GO" id="GO:0008420">
    <property type="term" value="F:RNA polymerase II CTD heptapeptide repeat phosphatase activity"/>
    <property type="evidence" value="ECO:0007669"/>
    <property type="project" value="UniProtKB-UniRule"/>
</dbReference>
<gene>
    <name evidence="11" type="primary">fcp1</name>
    <name evidence="11" type="ORF">LPJ53_005881</name>
</gene>
<name>A0A9W7XRJ1_9FUNG</name>
<evidence type="ECO:0000256" key="2">
    <source>
        <dbReference type="ARBA" id="ARBA00022801"/>
    </source>
</evidence>
<dbReference type="Gene3D" id="1.10.287.10">
    <property type="entry name" value="S15/NS1, RNA-binding"/>
    <property type="match status" value="1"/>
</dbReference>
<dbReference type="OrthoDB" id="10249888at2759"/>
<dbReference type="InterPro" id="IPR011947">
    <property type="entry name" value="FCP1_euk"/>
</dbReference>
<evidence type="ECO:0000313" key="12">
    <source>
        <dbReference type="Proteomes" id="UP001149813"/>
    </source>
</evidence>
<dbReference type="CDD" id="cd07521">
    <property type="entry name" value="HAD_FCP1-like"/>
    <property type="match status" value="1"/>
</dbReference>